<protein>
    <submittedName>
        <fullName evidence="2">Uncharacterized protein</fullName>
    </submittedName>
</protein>
<dbReference type="Proteomes" id="UP001164746">
    <property type="component" value="Chromosome 9"/>
</dbReference>
<evidence type="ECO:0000313" key="3">
    <source>
        <dbReference type="Proteomes" id="UP001164746"/>
    </source>
</evidence>
<name>A0ABY7F0D5_MYAAR</name>
<keyword evidence="1" id="KW-0472">Membrane</keyword>
<keyword evidence="1" id="KW-0812">Transmembrane</keyword>
<gene>
    <name evidence="2" type="ORF">MAR_005753</name>
</gene>
<evidence type="ECO:0000313" key="2">
    <source>
        <dbReference type="EMBL" id="WAR15648.1"/>
    </source>
</evidence>
<proteinExistence type="predicted"/>
<organism evidence="2 3">
    <name type="scientific">Mya arenaria</name>
    <name type="common">Soft-shell clam</name>
    <dbReference type="NCBI Taxonomy" id="6604"/>
    <lineage>
        <taxon>Eukaryota</taxon>
        <taxon>Metazoa</taxon>
        <taxon>Spiralia</taxon>
        <taxon>Lophotrochozoa</taxon>
        <taxon>Mollusca</taxon>
        <taxon>Bivalvia</taxon>
        <taxon>Autobranchia</taxon>
        <taxon>Heteroconchia</taxon>
        <taxon>Euheterodonta</taxon>
        <taxon>Imparidentia</taxon>
        <taxon>Neoheterodontei</taxon>
        <taxon>Myida</taxon>
        <taxon>Myoidea</taxon>
        <taxon>Myidae</taxon>
        <taxon>Mya</taxon>
    </lineage>
</organism>
<feature type="transmembrane region" description="Helical" evidence="1">
    <location>
        <begin position="31"/>
        <end position="58"/>
    </location>
</feature>
<dbReference type="EMBL" id="CP111020">
    <property type="protein sequence ID" value="WAR15648.1"/>
    <property type="molecule type" value="Genomic_DNA"/>
</dbReference>
<keyword evidence="1" id="KW-1133">Transmembrane helix</keyword>
<dbReference type="Gene3D" id="1.20.1070.10">
    <property type="entry name" value="Rhodopsin 7-helix transmembrane proteins"/>
    <property type="match status" value="1"/>
</dbReference>
<keyword evidence="3" id="KW-1185">Reference proteome</keyword>
<reference evidence="2" key="1">
    <citation type="submission" date="2022-11" db="EMBL/GenBank/DDBJ databases">
        <title>Centuries of genome instability and evolution in soft-shell clam transmissible cancer (bioRxiv).</title>
        <authorList>
            <person name="Hart S.F.M."/>
            <person name="Yonemitsu M.A."/>
            <person name="Giersch R.M."/>
            <person name="Beal B.F."/>
            <person name="Arriagada G."/>
            <person name="Davis B.W."/>
            <person name="Ostrander E.A."/>
            <person name="Goff S.P."/>
            <person name="Metzger M.J."/>
        </authorList>
    </citation>
    <scope>NUCLEOTIDE SEQUENCE</scope>
    <source>
        <strain evidence="2">MELC-2E11</strain>
        <tissue evidence="2">Siphon/mantle</tissue>
    </source>
</reference>
<evidence type="ECO:0000256" key="1">
    <source>
        <dbReference type="SAM" id="Phobius"/>
    </source>
</evidence>
<accession>A0ABY7F0D5</accession>
<dbReference type="SUPFAM" id="SSF81321">
    <property type="entry name" value="Family A G protein-coupled receptor-like"/>
    <property type="match status" value="1"/>
</dbReference>
<sequence>MNVSYVSNNVQNVSKIFNGTKYVEREGAREWFWATLVLAWMFAILTITLNIAVIVCICRQKKKSRLYFLLLNMAVADCDALPAGVPIPTPPLDNCEEINHNEHPLIPNVLEFNQRSPTPIKPKV</sequence>